<organism evidence="2 3">
    <name type="scientific">Symbiochloris irregularis</name>
    <dbReference type="NCBI Taxonomy" id="706552"/>
    <lineage>
        <taxon>Eukaryota</taxon>
        <taxon>Viridiplantae</taxon>
        <taxon>Chlorophyta</taxon>
        <taxon>core chlorophytes</taxon>
        <taxon>Trebouxiophyceae</taxon>
        <taxon>Trebouxiales</taxon>
        <taxon>Trebouxiaceae</taxon>
        <taxon>Symbiochloris</taxon>
    </lineage>
</organism>
<protein>
    <recommendedName>
        <fullName evidence="4">STI1/HOP DP domain-containing protein</fullName>
    </recommendedName>
</protein>
<dbReference type="Proteomes" id="UP001465755">
    <property type="component" value="Unassembled WGS sequence"/>
</dbReference>
<evidence type="ECO:0000313" key="2">
    <source>
        <dbReference type="EMBL" id="KAK9787606.1"/>
    </source>
</evidence>
<reference evidence="2 3" key="1">
    <citation type="journal article" date="2024" name="Nat. Commun.">
        <title>Phylogenomics reveals the evolutionary origins of lichenization in chlorophyte algae.</title>
        <authorList>
            <person name="Puginier C."/>
            <person name="Libourel C."/>
            <person name="Otte J."/>
            <person name="Skaloud P."/>
            <person name="Haon M."/>
            <person name="Grisel S."/>
            <person name="Petersen M."/>
            <person name="Berrin J.G."/>
            <person name="Delaux P.M."/>
            <person name="Dal Grande F."/>
            <person name="Keller J."/>
        </authorList>
    </citation>
    <scope>NUCLEOTIDE SEQUENCE [LARGE SCALE GENOMIC DNA]</scope>
    <source>
        <strain evidence="2 3">SAG 2036</strain>
    </source>
</reference>
<gene>
    <name evidence="2" type="ORF">WJX73_004963</name>
</gene>
<evidence type="ECO:0000256" key="1">
    <source>
        <dbReference type="SAM" id="MobiDB-lite"/>
    </source>
</evidence>
<dbReference type="Gene3D" id="1.10.260.100">
    <property type="match status" value="1"/>
</dbReference>
<sequence>MTTIFGDESEDGPPELSSMASQVAAVQSGAPLRKGFFDSKPAKPKAAKAGMISLSAKSGNGAPRIPQAFIIPPDEQQLKYQAARGELLSALQPDKTTIDSVLANPQLLSGFDDPEVMKAVAEIGADPKKIDKYRNNPKVLKFYELMGGLMAAKCEQVAHARAF</sequence>
<accession>A0AAW1NIH4</accession>
<evidence type="ECO:0000313" key="3">
    <source>
        <dbReference type="Proteomes" id="UP001465755"/>
    </source>
</evidence>
<evidence type="ECO:0008006" key="4">
    <source>
        <dbReference type="Google" id="ProtNLM"/>
    </source>
</evidence>
<keyword evidence="3" id="KW-1185">Reference proteome</keyword>
<dbReference type="EMBL" id="JALJOQ010000245">
    <property type="protein sequence ID" value="KAK9787606.1"/>
    <property type="molecule type" value="Genomic_DNA"/>
</dbReference>
<name>A0AAW1NIH4_9CHLO</name>
<comment type="caution">
    <text evidence="2">The sequence shown here is derived from an EMBL/GenBank/DDBJ whole genome shotgun (WGS) entry which is preliminary data.</text>
</comment>
<dbReference type="AlphaFoldDB" id="A0AAW1NIH4"/>
<feature type="region of interest" description="Disordered" evidence="1">
    <location>
        <begin position="1"/>
        <end position="21"/>
    </location>
</feature>
<proteinExistence type="predicted"/>